<proteinExistence type="predicted"/>
<dbReference type="EC" id="1.14.99.56" evidence="5"/>
<evidence type="ECO:0000256" key="3">
    <source>
        <dbReference type="ARBA" id="ARBA00022525"/>
    </source>
</evidence>
<protein>
    <recommendedName>
        <fullName evidence="5">AA9 family lytic polysaccharide monooxygenase</fullName>
        <ecNumber evidence="5">1.14.99.56</ecNumber>
    </recommendedName>
    <alternativeName>
        <fullName evidence="5">Endo-beta-1,4-glucanase</fullName>
    </alternativeName>
    <alternativeName>
        <fullName evidence="5">Glycosyl hydrolase 61 family protein</fullName>
    </alternativeName>
</protein>
<evidence type="ECO:0000313" key="8">
    <source>
        <dbReference type="EMBL" id="KAB2570124.1"/>
    </source>
</evidence>
<dbReference type="InterPro" id="IPR005103">
    <property type="entry name" value="AA9_LPMO"/>
</dbReference>
<keyword evidence="6" id="KW-0732">Signal</keyword>
<keyword evidence="5" id="KW-0136">Cellulose degradation</keyword>
<feature type="domain" description="Auxiliary Activity family 9 catalytic" evidence="7">
    <location>
        <begin position="21"/>
        <end position="223"/>
    </location>
</feature>
<evidence type="ECO:0000256" key="2">
    <source>
        <dbReference type="ARBA" id="ARBA00004613"/>
    </source>
</evidence>
<dbReference type="GO" id="GO:0008810">
    <property type="term" value="F:cellulase activity"/>
    <property type="evidence" value="ECO:0007669"/>
    <property type="project" value="UniProtKB-UniRule"/>
</dbReference>
<keyword evidence="5" id="KW-0624">Polysaccharide degradation</keyword>
<dbReference type="CDD" id="cd21175">
    <property type="entry name" value="LPMO_AA9"/>
    <property type="match status" value="1"/>
</dbReference>
<gene>
    <name evidence="8" type="primary">eglD_0</name>
    <name evidence="8" type="ORF">DBV05_g11191</name>
</gene>
<comment type="cofactor">
    <cofactor evidence="1">
        <name>Cu(2+)</name>
        <dbReference type="ChEBI" id="CHEBI:29036"/>
    </cofactor>
</comment>
<organism evidence="8 9">
    <name type="scientific">Lasiodiplodia theobromae</name>
    <dbReference type="NCBI Taxonomy" id="45133"/>
    <lineage>
        <taxon>Eukaryota</taxon>
        <taxon>Fungi</taxon>
        <taxon>Dikarya</taxon>
        <taxon>Ascomycota</taxon>
        <taxon>Pezizomycotina</taxon>
        <taxon>Dothideomycetes</taxon>
        <taxon>Dothideomycetes incertae sedis</taxon>
        <taxon>Botryosphaeriales</taxon>
        <taxon>Botryosphaeriaceae</taxon>
        <taxon>Lasiodiplodia</taxon>
    </lineage>
</organism>
<dbReference type="OrthoDB" id="3496539at2759"/>
<dbReference type="GO" id="GO:0005576">
    <property type="term" value="C:extracellular region"/>
    <property type="evidence" value="ECO:0007669"/>
    <property type="project" value="UniProtKB-SubCell"/>
</dbReference>
<evidence type="ECO:0000256" key="4">
    <source>
        <dbReference type="ARBA" id="ARBA00023157"/>
    </source>
</evidence>
<dbReference type="InterPro" id="IPR049892">
    <property type="entry name" value="AA9"/>
</dbReference>
<evidence type="ECO:0000313" key="9">
    <source>
        <dbReference type="Proteomes" id="UP000325902"/>
    </source>
</evidence>
<dbReference type="Pfam" id="PF03443">
    <property type="entry name" value="AA9"/>
    <property type="match status" value="1"/>
</dbReference>
<dbReference type="EMBL" id="VCHE01000150">
    <property type="protein sequence ID" value="KAB2570124.1"/>
    <property type="molecule type" value="Genomic_DNA"/>
</dbReference>
<keyword evidence="4 5" id="KW-1015">Disulfide bond</keyword>
<dbReference type="PANTHER" id="PTHR33353:SF2">
    <property type="entry name" value="ENDO-BETA-1,4-GLUCANASE D"/>
    <property type="match status" value="1"/>
</dbReference>
<comment type="domain">
    <text evidence="5">Has a modular structure: an endo-beta-1,4-glucanase catalytic module at the N-terminus, a linker rich in serines and threonines, and a C-terminal carbohydrate-binding module (CBM).</text>
</comment>
<keyword evidence="3 5" id="KW-0964">Secreted</keyword>
<dbReference type="PANTHER" id="PTHR33353">
    <property type="entry name" value="PUTATIVE (AFU_ORTHOLOGUE AFUA_1G12560)-RELATED"/>
    <property type="match status" value="1"/>
</dbReference>
<dbReference type="Gene3D" id="2.70.50.70">
    <property type="match status" value="1"/>
</dbReference>
<accession>A0A5N5CXW3</accession>
<comment type="catalytic activity">
    <reaction evidence="5">
        <text>[(1-&gt;4)-beta-D-glucosyl]n+m + reduced acceptor + O2 = 4-dehydro-beta-D-glucosyl-[(1-&gt;4)-beta-D-glucosyl]n-1 + [(1-&gt;4)-beta-D-glucosyl]m + acceptor + H2O.</text>
        <dbReference type="EC" id="1.14.99.56"/>
    </reaction>
</comment>
<feature type="signal peptide" evidence="6">
    <location>
        <begin position="1"/>
        <end position="20"/>
    </location>
</feature>
<keyword evidence="9" id="KW-1185">Reference proteome</keyword>
<dbReference type="AlphaFoldDB" id="A0A5N5CXW3"/>
<comment type="caution">
    <text evidence="8">The sequence shown here is derived from an EMBL/GenBank/DDBJ whole genome shotgun (WGS) entry which is preliminary data.</text>
</comment>
<evidence type="ECO:0000256" key="6">
    <source>
        <dbReference type="SAM" id="SignalP"/>
    </source>
</evidence>
<evidence type="ECO:0000256" key="5">
    <source>
        <dbReference type="RuleBase" id="RU368122"/>
    </source>
</evidence>
<dbReference type="Proteomes" id="UP000325902">
    <property type="component" value="Unassembled WGS sequence"/>
</dbReference>
<evidence type="ECO:0000256" key="1">
    <source>
        <dbReference type="ARBA" id="ARBA00001973"/>
    </source>
</evidence>
<dbReference type="GO" id="GO:0030245">
    <property type="term" value="P:cellulose catabolic process"/>
    <property type="evidence" value="ECO:0007669"/>
    <property type="project" value="UniProtKB-UniRule"/>
</dbReference>
<evidence type="ECO:0000259" key="7">
    <source>
        <dbReference type="Pfam" id="PF03443"/>
    </source>
</evidence>
<keyword evidence="5" id="KW-0119">Carbohydrate metabolism</keyword>
<comment type="function">
    <text evidence="5">Lytic polysaccharide monooxygenase (LMPO) that depolymerizes crystalline and amorphous polysaccharides via the oxidation of scissile alpha- or beta-(1-4)-glycosidic bonds, yielding C1 and/or C4 oxidation products. Catalysis by LPMOs requires the reduction of the active-site copper from Cu(II) to Cu(I) by a reducing agent and H(2)O(2) or O(2) as a cosubstrate.</text>
</comment>
<sequence length="247" mass="26715">MFFSQKLIAAVAALPAMTSAHYFWPQLIVNGETSEQWEYVRETSQGYEPQYTPDILTSNDLRCNTDSLAAAANTKVASVAAGDTVSFVTDYGAKVQHPGPLTFWMSQAPGGDVTTYDGSGDWFKIGVVGYDTPFDSTGTNWRAYNEGTFNVSIPTTVPNGQYLLRIEHIGLHRPSTREMFFNCAQIEVTGSSATAVPGETAKIPGIYSESDEWVSTWSMYSSPSSFPYSGPATIDGGVFDSQGSDSA</sequence>
<reference evidence="8 9" key="1">
    <citation type="journal article" date="2019" name="Sci. Rep.">
        <title>A multi-omics analysis of the grapevine pathogen Lasiodiplodia theobromae reveals that temperature affects the expression of virulence- and pathogenicity-related genes.</title>
        <authorList>
            <person name="Felix C."/>
            <person name="Meneses R."/>
            <person name="Goncalves M.F.M."/>
            <person name="Tilleman L."/>
            <person name="Duarte A.S."/>
            <person name="Jorrin-Novo J.V."/>
            <person name="Van de Peer Y."/>
            <person name="Deforce D."/>
            <person name="Van Nieuwerburgh F."/>
            <person name="Esteves A.C."/>
            <person name="Alves A."/>
        </authorList>
    </citation>
    <scope>NUCLEOTIDE SEQUENCE [LARGE SCALE GENOMIC DNA]</scope>
    <source>
        <strain evidence="8 9">LA-SOL3</strain>
    </source>
</reference>
<dbReference type="GO" id="GO:0030248">
    <property type="term" value="F:cellulose binding"/>
    <property type="evidence" value="ECO:0007669"/>
    <property type="project" value="UniProtKB-UniRule"/>
</dbReference>
<feature type="chain" id="PRO_5024880152" description="AA9 family lytic polysaccharide monooxygenase" evidence="6">
    <location>
        <begin position="21"/>
        <end position="247"/>
    </location>
</feature>
<comment type="subcellular location">
    <subcellularLocation>
        <location evidence="2 5">Secreted</location>
    </subcellularLocation>
</comment>
<name>A0A5N5CXW3_9PEZI</name>